<dbReference type="SUPFAM" id="SSF143597">
    <property type="entry name" value="YojJ-like"/>
    <property type="match status" value="1"/>
</dbReference>
<dbReference type="GO" id="GO:0106408">
    <property type="term" value="F:diadenylate cyclase activity"/>
    <property type="evidence" value="ECO:0007669"/>
    <property type="project" value="UniProtKB-EC"/>
</dbReference>
<dbReference type="GO" id="GO:0004016">
    <property type="term" value="F:adenylate cyclase activity"/>
    <property type="evidence" value="ECO:0007669"/>
    <property type="project" value="TreeGrafter"/>
</dbReference>
<evidence type="ECO:0000256" key="1">
    <source>
        <dbReference type="ARBA" id="ARBA00000877"/>
    </source>
</evidence>
<evidence type="ECO:0000256" key="3">
    <source>
        <dbReference type="ARBA" id="ARBA00022695"/>
    </source>
</evidence>
<dbReference type="Pfam" id="PF02457">
    <property type="entry name" value="DAC"/>
    <property type="match status" value="1"/>
</dbReference>
<organism evidence="7">
    <name type="scientific">marine sediment metagenome</name>
    <dbReference type="NCBI Taxonomy" id="412755"/>
    <lineage>
        <taxon>unclassified sequences</taxon>
        <taxon>metagenomes</taxon>
        <taxon>ecological metagenomes</taxon>
    </lineage>
</organism>
<dbReference type="InterPro" id="IPR003390">
    <property type="entry name" value="DNA_integrity_scan_DisA_N"/>
</dbReference>
<dbReference type="PANTHER" id="PTHR34185">
    <property type="entry name" value="DIADENYLATE CYCLASE"/>
    <property type="match status" value="1"/>
</dbReference>
<dbReference type="InterPro" id="IPR050338">
    <property type="entry name" value="DisA"/>
</dbReference>
<dbReference type="GO" id="GO:0005524">
    <property type="term" value="F:ATP binding"/>
    <property type="evidence" value="ECO:0007669"/>
    <property type="project" value="UniProtKB-KW"/>
</dbReference>
<name>X1PT66_9ZZZZ</name>
<comment type="caution">
    <text evidence="7">The sequence shown here is derived from an EMBL/GenBank/DDBJ whole genome shotgun (WGS) entry which is preliminary data.</text>
</comment>
<keyword evidence="2" id="KW-0808">Transferase</keyword>
<dbReference type="AlphaFoldDB" id="X1PT66"/>
<dbReference type="EMBL" id="BARV01028254">
    <property type="protein sequence ID" value="GAI45716.1"/>
    <property type="molecule type" value="Genomic_DNA"/>
</dbReference>
<dbReference type="Gene3D" id="2.170.120.30">
    <property type="match status" value="1"/>
</dbReference>
<evidence type="ECO:0000256" key="4">
    <source>
        <dbReference type="ARBA" id="ARBA00022741"/>
    </source>
</evidence>
<dbReference type="Gene3D" id="3.40.1700.10">
    <property type="entry name" value="DNA integrity scanning protein, DisA, N-terminal domain"/>
    <property type="match status" value="1"/>
</dbReference>
<dbReference type="InterPro" id="IPR036888">
    <property type="entry name" value="DNA_integrity_DisA_N_sf"/>
</dbReference>
<sequence length="227" mass="25683">MHDGALLIRKGRVTKVACYLPLSSAEGLPKEWSTRHRAALGLSERCDAWVVVVSEERGEISLARSGQMIHVTNLMQLSELVQEAITPPGPTGITWWERVHALVVRRWPLKIGALGMVSLLWLLLAGQQNFEVTLKVPLETRNVPEKMEIFEPVNPEVQITVRGLRKDAGTLNKRNVHVAIDLSMARFGTRAFRITRDQINLPNDRVNVIHIEPPQMEFKFRETLSTD</sequence>
<gene>
    <name evidence="7" type="ORF">S06H3_45284</name>
</gene>
<dbReference type="PANTHER" id="PTHR34185:SF1">
    <property type="entry name" value="DIADENYLATE CYCLASE"/>
    <property type="match status" value="1"/>
</dbReference>
<evidence type="ECO:0000313" key="7">
    <source>
        <dbReference type="EMBL" id="GAI45716.1"/>
    </source>
</evidence>
<evidence type="ECO:0000256" key="5">
    <source>
        <dbReference type="ARBA" id="ARBA00022840"/>
    </source>
</evidence>
<reference evidence="7" key="1">
    <citation type="journal article" date="2014" name="Front. Microbiol.">
        <title>High frequency of phylogenetically diverse reductive dehalogenase-homologous genes in deep subseafloor sedimentary metagenomes.</title>
        <authorList>
            <person name="Kawai M."/>
            <person name="Futagami T."/>
            <person name="Toyoda A."/>
            <person name="Takaki Y."/>
            <person name="Nishi S."/>
            <person name="Hori S."/>
            <person name="Arai W."/>
            <person name="Tsubouchi T."/>
            <person name="Morono Y."/>
            <person name="Uchiyama I."/>
            <person name="Ito T."/>
            <person name="Fujiyama A."/>
            <person name="Inagaki F."/>
            <person name="Takami H."/>
        </authorList>
    </citation>
    <scope>NUCLEOTIDE SEQUENCE</scope>
    <source>
        <strain evidence="7">Expedition CK06-06</strain>
    </source>
</reference>
<accession>X1PT66</accession>
<feature type="domain" description="DAC" evidence="6">
    <location>
        <begin position="1"/>
        <end position="76"/>
    </location>
</feature>
<comment type="catalytic activity">
    <reaction evidence="1">
        <text>2 ATP = 3',3'-c-di-AMP + 2 diphosphate</text>
        <dbReference type="Rhea" id="RHEA:35655"/>
        <dbReference type="ChEBI" id="CHEBI:30616"/>
        <dbReference type="ChEBI" id="CHEBI:33019"/>
        <dbReference type="ChEBI" id="CHEBI:71500"/>
        <dbReference type="EC" id="2.7.7.85"/>
    </reaction>
</comment>
<dbReference type="PROSITE" id="PS51794">
    <property type="entry name" value="DAC"/>
    <property type="match status" value="1"/>
</dbReference>
<protein>
    <recommendedName>
        <fullName evidence="6">DAC domain-containing protein</fullName>
    </recommendedName>
</protein>
<evidence type="ECO:0000256" key="2">
    <source>
        <dbReference type="ARBA" id="ARBA00022679"/>
    </source>
</evidence>
<keyword evidence="4" id="KW-0547">Nucleotide-binding</keyword>
<proteinExistence type="predicted"/>
<evidence type="ECO:0000259" key="6">
    <source>
        <dbReference type="PROSITE" id="PS51794"/>
    </source>
</evidence>
<keyword evidence="3" id="KW-0548">Nucleotidyltransferase</keyword>
<keyword evidence="5" id="KW-0067">ATP-binding</keyword>